<comment type="caution">
    <text evidence="1">The sequence shown here is derived from an EMBL/GenBank/DDBJ whole genome shotgun (WGS) entry which is preliminary data.</text>
</comment>
<evidence type="ECO:0000313" key="2">
    <source>
        <dbReference type="Proteomes" id="UP000009872"/>
    </source>
</evidence>
<dbReference type="HOGENOM" id="CLU_3304917_0_0_10"/>
<accession>K9E5C9</accession>
<gene>
    <name evidence="1" type="ORF">HMPREF9447_00799</name>
</gene>
<evidence type="ECO:0000313" key="1">
    <source>
        <dbReference type="EMBL" id="EKU91813.1"/>
    </source>
</evidence>
<reference evidence="1 2" key="1">
    <citation type="submission" date="2012-09" db="EMBL/GenBank/DDBJ databases">
        <title>The Genome Sequence of Bacteroides oleiciplenus YIT 12058.</title>
        <authorList>
            <consortium name="The Broad Institute Genome Sequencing Platform"/>
            <person name="Earl A."/>
            <person name="Ward D."/>
            <person name="Feldgarden M."/>
            <person name="Gevers D."/>
            <person name="Morotomi M."/>
            <person name="Walker B."/>
            <person name="Young S.K."/>
            <person name="Zeng Q."/>
            <person name="Gargeya S."/>
            <person name="Fitzgerald M."/>
            <person name="Haas B."/>
            <person name="Abouelleil A."/>
            <person name="Alvarado L."/>
            <person name="Arachchi H.M."/>
            <person name="Berlin A.M."/>
            <person name="Chapman S.B."/>
            <person name="Goldberg J."/>
            <person name="Griggs A."/>
            <person name="Gujja S."/>
            <person name="Hansen M."/>
            <person name="Howarth C."/>
            <person name="Imamovic A."/>
            <person name="Larimer J."/>
            <person name="McCowen C."/>
            <person name="Montmayeur A."/>
            <person name="Murphy C."/>
            <person name="Neiman D."/>
            <person name="Pearson M."/>
            <person name="Priest M."/>
            <person name="Roberts A."/>
            <person name="Saif S."/>
            <person name="Shea T."/>
            <person name="Sisk P."/>
            <person name="Sykes S."/>
            <person name="Wortman J."/>
            <person name="Nusbaum C."/>
            <person name="Birren B."/>
        </authorList>
    </citation>
    <scope>NUCLEOTIDE SEQUENCE [LARGE SCALE GENOMIC DNA]</scope>
    <source>
        <strain evidence="1 2">YIT 12058</strain>
    </source>
</reference>
<dbReference type="AlphaFoldDB" id="K9E5C9"/>
<dbReference type="Proteomes" id="UP000009872">
    <property type="component" value="Unassembled WGS sequence"/>
</dbReference>
<proteinExistence type="predicted"/>
<keyword evidence="2" id="KW-1185">Reference proteome</keyword>
<sequence>MIVLSGDKYTKEKTNKWLLNTCFFKKNRLQTYSEEVYSL</sequence>
<dbReference type="EMBL" id="ADLF01000003">
    <property type="protein sequence ID" value="EKU91813.1"/>
    <property type="molecule type" value="Genomic_DNA"/>
</dbReference>
<name>K9E5C9_9BACE</name>
<protein>
    <submittedName>
        <fullName evidence="1">Uncharacterized protein</fullName>
    </submittedName>
</protein>
<organism evidence="1 2">
    <name type="scientific">Bacteroides oleiciplenus YIT 12058</name>
    <dbReference type="NCBI Taxonomy" id="742727"/>
    <lineage>
        <taxon>Bacteria</taxon>
        <taxon>Pseudomonadati</taxon>
        <taxon>Bacteroidota</taxon>
        <taxon>Bacteroidia</taxon>
        <taxon>Bacteroidales</taxon>
        <taxon>Bacteroidaceae</taxon>
        <taxon>Bacteroides</taxon>
    </lineage>
</organism>